<evidence type="ECO:0000313" key="3">
    <source>
        <dbReference type="EMBL" id="RLJ30349.1"/>
    </source>
</evidence>
<name>A0A497UW20_9FLAO</name>
<evidence type="ECO:0000256" key="1">
    <source>
        <dbReference type="SAM" id="Phobius"/>
    </source>
</evidence>
<dbReference type="Proteomes" id="UP000275027">
    <property type="component" value="Unassembled WGS sequence"/>
</dbReference>
<proteinExistence type="predicted"/>
<sequence length="45" mass="5167">MKKIIKIVASVSLLVMLALIVFFGIKYNKIRKTEILTPTEFAKQE</sequence>
<gene>
    <name evidence="2" type="ORF">B0G92_2292</name>
    <name evidence="3" type="ORF">CLV50_1758</name>
</gene>
<reference evidence="2 4" key="1">
    <citation type="submission" date="2017-12" db="EMBL/GenBank/DDBJ databases">
        <title>Genomic Encyclopedia of Type Strains, Phase III (KMG-III): the genomes of soil and plant-associated and newly described type strains.</title>
        <authorList>
            <person name="Whitman W."/>
        </authorList>
    </citation>
    <scope>NUCLEOTIDE SEQUENCE [LARGE SCALE GENOMIC DNA]</scope>
    <source>
        <strain evidence="2 4">IP-10</strain>
    </source>
</reference>
<reference evidence="3 5" key="2">
    <citation type="submission" date="2018-10" db="EMBL/GenBank/DDBJ databases">
        <title>Genomic Encyclopedia of Archaeal and Bacterial Type Strains, Phase II (KMG-II): from individual species to whole genera.</title>
        <authorList>
            <person name="Goeker M."/>
        </authorList>
    </citation>
    <scope>NUCLEOTIDE SEQUENCE [LARGE SCALE GENOMIC DNA]</scope>
    <source>
        <strain evidence="3 5">DSM 21886</strain>
    </source>
</reference>
<keyword evidence="1" id="KW-0472">Membrane</keyword>
<evidence type="ECO:0000313" key="2">
    <source>
        <dbReference type="EMBL" id="PKW21012.1"/>
    </source>
</evidence>
<dbReference type="EMBL" id="RCCB01000011">
    <property type="protein sequence ID" value="RLJ30349.1"/>
    <property type="molecule type" value="Genomic_DNA"/>
</dbReference>
<evidence type="ECO:0000313" key="5">
    <source>
        <dbReference type="Proteomes" id="UP000275027"/>
    </source>
</evidence>
<feature type="transmembrane region" description="Helical" evidence="1">
    <location>
        <begin position="7"/>
        <end position="25"/>
    </location>
</feature>
<keyword evidence="4" id="KW-1185">Reference proteome</keyword>
<dbReference type="AlphaFoldDB" id="A0A497UW20"/>
<dbReference type="RefSeq" id="WP_180326431.1">
    <property type="nucleotide sequence ID" value="NZ_PJND01000008.1"/>
</dbReference>
<keyword evidence="1" id="KW-1133">Transmembrane helix</keyword>
<comment type="caution">
    <text evidence="3">The sequence shown here is derived from an EMBL/GenBank/DDBJ whole genome shotgun (WGS) entry which is preliminary data.</text>
</comment>
<keyword evidence="1" id="KW-0812">Transmembrane</keyword>
<organism evidence="3 5">
    <name type="scientific">Flavobacterium lindanitolerans</name>
    <dbReference type="NCBI Taxonomy" id="428988"/>
    <lineage>
        <taxon>Bacteria</taxon>
        <taxon>Pseudomonadati</taxon>
        <taxon>Bacteroidota</taxon>
        <taxon>Flavobacteriia</taxon>
        <taxon>Flavobacteriales</taxon>
        <taxon>Flavobacteriaceae</taxon>
        <taxon>Flavobacterium</taxon>
    </lineage>
</organism>
<dbReference type="Proteomes" id="UP000233767">
    <property type="component" value="Unassembled WGS sequence"/>
</dbReference>
<dbReference type="EMBL" id="PJND01000008">
    <property type="protein sequence ID" value="PKW21012.1"/>
    <property type="molecule type" value="Genomic_DNA"/>
</dbReference>
<protein>
    <submittedName>
        <fullName evidence="3">Uncharacterized protein</fullName>
    </submittedName>
</protein>
<accession>A0A497UW20</accession>
<evidence type="ECO:0000313" key="4">
    <source>
        <dbReference type="Proteomes" id="UP000233767"/>
    </source>
</evidence>